<feature type="compositionally biased region" description="Low complexity" evidence="1">
    <location>
        <begin position="620"/>
        <end position="634"/>
    </location>
</feature>
<feature type="compositionally biased region" description="Polar residues" evidence="1">
    <location>
        <begin position="502"/>
        <end position="540"/>
    </location>
</feature>
<feature type="compositionally biased region" description="Basic and acidic residues" evidence="1">
    <location>
        <begin position="134"/>
        <end position="150"/>
    </location>
</feature>
<dbReference type="eggNOG" id="ENOG502QUM1">
    <property type="taxonomic scope" value="Eukaryota"/>
</dbReference>
<feature type="compositionally biased region" description="Low complexity" evidence="1">
    <location>
        <begin position="560"/>
        <end position="570"/>
    </location>
</feature>
<keyword evidence="3" id="KW-1185">Reference proteome</keyword>
<protein>
    <submittedName>
        <fullName evidence="2">Uncharacterized protein</fullName>
    </submittedName>
</protein>
<feature type="compositionally biased region" description="Low complexity" evidence="1">
    <location>
        <begin position="112"/>
        <end position="125"/>
    </location>
</feature>
<feature type="region of interest" description="Disordered" evidence="1">
    <location>
        <begin position="109"/>
        <end position="273"/>
    </location>
</feature>
<dbReference type="PANTHER" id="PTHR34367:SF3">
    <property type="entry name" value="DUF4005 DOMAIN-CONTAINING PROTEIN"/>
    <property type="match status" value="1"/>
</dbReference>
<sequence>MGLCFSKKKKDKPSPGAEATSPKSKKKSGKIAVVVADEKGKKTPQSKRAGKAVDPAPDKKAVFVVKTKSGGVNVEEKKRPPGEEAVVVTTTMPVRTSSCTREEVDAILIQCGRLSRSSSGRAASSETGHRRSKRSYDFDQERKADWERHGGAVSRPSPHRGSPQRKRSGSRERSGGGGGSRRASRSPGRRGEGASSAAASPAGSGGGGERVRQQQQQPGKMVSVPAREKVRAPSPAAASGKRCASPRSSSPARVPAVAGNENAGGGGGGQMTAAAVMTPSLSRSSSPYRRSPMAEIDENALRNTNGNPLNANLHKKSSENAVATAPQKVVTERSKETKPKPVEEMVTVLVSETRAPPSSKTATRTASVAAESVSTKARSRRASRDFDQNTNSYATQLLEDIQSYHHQQQNTTATATVPAFSLPACVSKACSILEAVADLNSTSSESRSIEPSRSAANDKGSVNAAHGVAGMDHDDLAAEPSVQNKRFTLSAARGGEAEPQESAGSNSVSGNPWTTPSWEPSSVESSDRTWSASRSTTNNADEVVEQGGGSSSSHGGAGAGARRSPNRSSRQSGGGKQRMAAAQPEHSVRSRAGSSAGNNNINNVHRGRSARRNGGGGGSSVVSGRGAWAASVIG</sequence>
<dbReference type="HOGENOM" id="CLU_028999_1_0_1"/>
<reference evidence="2" key="3">
    <citation type="submission" date="2015-04" db="UniProtKB">
        <authorList>
            <consortium name="EnsemblPlants"/>
        </authorList>
    </citation>
    <scope>IDENTIFICATION</scope>
</reference>
<evidence type="ECO:0000313" key="3">
    <source>
        <dbReference type="Proteomes" id="UP000032180"/>
    </source>
</evidence>
<dbReference type="InterPro" id="IPR040412">
    <property type="entry name" value="At1g65710-like"/>
</dbReference>
<feature type="compositionally biased region" description="Low complexity" evidence="1">
    <location>
        <begin position="590"/>
        <end position="603"/>
    </location>
</feature>
<feature type="region of interest" description="Disordered" evidence="1">
    <location>
        <begin position="1"/>
        <end position="89"/>
    </location>
</feature>
<dbReference type="PANTHER" id="PTHR34367">
    <property type="entry name" value="OS02G0734667 PROTEIN"/>
    <property type="match status" value="1"/>
</dbReference>
<evidence type="ECO:0000256" key="1">
    <source>
        <dbReference type="SAM" id="MobiDB-lite"/>
    </source>
</evidence>
<feature type="compositionally biased region" description="Low complexity" evidence="1">
    <location>
        <begin position="245"/>
        <end position="261"/>
    </location>
</feature>
<feature type="compositionally biased region" description="Basic residues" evidence="1">
    <location>
        <begin position="1"/>
        <end position="11"/>
    </location>
</feature>
<feature type="region of interest" description="Disordered" evidence="1">
    <location>
        <begin position="301"/>
        <end position="385"/>
    </location>
</feature>
<feature type="compositionally biased region" description="Polar residues" evidence="1">
    <location>
        <begin position="301"/>
        <end position="310"/>
    </location>
</feature>
<proteinExistence type="predicted"/>
<feature type="compositionally biased region" description="Low complexity" evidence="1">
    <location>
        <begin position="441"/>
        <end position="454"/>
    </location>
</feature>
<organism evidence="2 3">
    <name type="scientific">Leersia perrieri</name>
    <dbReference type="NCBI Taxonomy" id="77586"/>
    <lineage>
        <taxon>Eukaryota</taxon>
        <taxon>Viridiplantae</taxon>
        <taxon>Streptophyta</taxon>
        <taxon>Embryophyta</taxon>
        <taxon>Tracheophyta</taxon>
        <taxon>Spermatophyta</taxon>
        <taxon>Magnoliopsida</taxon>
        <taxon>Liliopsida</taxon>
        <taxon>Poales</taxon>
        <taxon>Poaceae</taxon>
        <taxon>BOP clade</taxon>
        <taxon>Oryzoideae</taxon>
        <taxon>Oryzeae</taxon>
        <taxon>Oryzinae</taxon>
        <taxon>Leersia</taxon>
    </lineage>
</organism>
<accession>A0A0D9VIR1</accession>
<feature type="compositionally biased region" description="Basic and acidic residues" evidence="1">
    <location>
        <begin position="330"/>
        <end position="343"/>
    </location>
</feature>
<feature type="region of interest" description="Disordered" evidence="1">
    <location>
        <begin position="491"/>
        <end position="634"/>
    </location>
</feature>
<name>A0A0D9VIR1_9ORYZ</name>
<dbReference type="Proteomes" id="UP000032180">
    <property type="component" value="Chromosome 2"/>
</dbReference>
<dbReference type="Gramene" id="LPERR02G20720.1">
    <property type="protein sequence ID" value="LPERR02G20720.1"/>
    <property type="gene ID" value="LPERR02G20720"/>
</dbReference>
<feature type="compositionally biased region" description="Polar residues" evidence="1">
    <location>
        <begin position="356"/>
        <end position="376"/>
    </location>
</feature>
<dbReference type="STRING" id="77586.A0A0D9VIR1"/>
<feature type="compositionally biased region" description="Low complexity" evidence="1">
    <location>
        <begin position="193"/>
        <end position="202"/>
    </location>
</feature>
<dbReference type="EnsemblPlants" id="LPERR02G20720.1">
    <property type="protein sequence ID" value="LPERR02G20720.1"/>
    <property type="gene ID" value="LPERR02G20720"/>
</dbReference>
<reference evidence="2 3" key="1">
    <citation type="submission" date="2012-08" db="EMBL/GenBank/DDBJ databases">
        <title>Oryza genome evolution.</title>
        <authorList>
            <person name="Wing R.A."/>
        </authorList>
    </citation>
    <scope>NUCLEOTIDE SEQUENCE</scope>
</reference>
<dbReference type="AlphaFoldDB" id="A0A0D9VIR1"/>
<evidence type="ECO:0000313" key="2">
    <source>
        <dbReference type="EnsemblPlants" id="LPERR02G20720.1"/>
    </source>
</evidence>
<feature type="region of interest" description="Disordered" evidence="1">
    <location>
        <begin position="440"/>
        <end position="467"/>
    </location>
</feature>
<reference evidence="3" key="2">
    <citation type="submission" date="2013-12" db="EMBL/GenBank/DDBJ databases">
        <authorList>
            <person name="Yu Y."/>
            <person name="Lee S."/>
            <person name="de Baynast K."/>
            <person name="Wissotski M."/>
            <person name="Liu L."/>
            <person name="Talag J."/>
            <person name="Goicoechea J."/>
            <person name="Angelova A."/>
            <person name="Jetty R."/>
            <person name="Kudrna D."/>
            <person name="Golser W."/>
            <person name="Rivera L."/>
            <person name="Zhang J."/>
            <person name="Wing R."/>
        </authorList>
    </citation>
    <scope>NUCLEOTIDE SEQUENCE</scope>
</reference>
<feature type="compositionally biased region" description="Gly residues" evidence="1">
    <location>
        <begin position="546"/>
        <end position="559"/>
    </location>
</feature>